<evidence type="ECO:0000313" key="2">
    <source>
        <dbReference type="Proteomes" id="UP000887013"/>
    </source>
</evidence>
<dbReference type="Proteomes" id="UP000887013">
    <property type="component" value="Unassembled WGS sequence"/>
</dbReference>
<evidence type="ECO:0000313" key="1">
    <source>
        <dbReference type="EMBL" id="GFU37310.1"/>
    </source>
</evidence>
<dbReference type="EMBL" id="BMAW01034911">
    <property type="protein sequence ID" value="GFU37310.1"/>
    <property type="molecule type" value="Genomic_DNA"/>
</dbReference>
<reference evidence="1" key="1">
    <citation type="submission" date="2020-08" db="EMBL/GenBank/DDBJ databases">
        <title>Multicomponent nature underlies the extraordinary mechanical properties of spider dragline silk.</title>
        <authorList>
            <person name="Kono N."/>
            <person name="Nakamura H."/>
            <person name="Mori M."/>
            <person name="Yoshida Y."/>
            <person name="Ohtoshi R."/>
            <person name="Malay A.D."/>
            <person name="Moran D.A.P."/>
            <person name="Tomita M."/>
            <person name="Numata K."/>
            <person name="Arakawa K."/>
        </authorList>
    </citation>
    <scope>NUCLEOTIDE SEQUENCE</scope>
</reference>
<organism evidence="1 2">
    <name type="scientific">Nephila pilipes</name>
    <name type="common">Giant wood spider</name>
    <name type="synonym">Nephila maculata</name>
    <dbReference type="NCBI Taxonomy" id="299642"/>
    <lineage>
        <taxon>Eukaryota</taxon>
        <taxon>Metazoa</taxon>
        <taxon>Ecdysozoa</taxon>
        <taxon>Arthropoda</taxon>
        <taxon>Chelicerata</taxon>
        <taxon>Arachnida</taxon>
        <taxon>Araneae</taxon>
        <taxon>Araneomorphae</taxon>
        <taxon>Entelegynae</taxon>
        <taxon>Araneoidea</taxon>
        <taxon>Nephilidae</taxon>
        <taxon>Nephila</taxon>
    </lineage>
</organism>
<proteinExistence type="predicted"/>
<name>A0A8X6QU79_NEPPI</name>
<dbReference type="OrthoDB" id="6425443at2759"/>
<protein>
    <submittedName>
        <fullName evidence="1">Integrase_H2C2 domain-containing protein</fullName>
    </submittedName>
</protein>
<keyword evidence="2" id="KW-1185">Reference proteome</keyword>
<gene>
    <name evidence="1" type="primary">AVEN_66881_1</name>
    <name evidence="1" type="ORF">NPIL_85691</name>
</gene>
<sequence length="118" mass="13491">MSDPCVGKNLLTRGVFARSSKSKNFWWSGPPCLKSSQFDRPQQKFKVPNEILQERRVIVNTVQNDPVINASGFSCLAKLLRVIANGFFFIILLGDPKEETIREVSWWLQKSMVQRFSG</sequence>
<comment type="caution">
    <text evidence="1">The sequence shown here is derived from an EMBL/GenBank/DDBJ whole genome shotgun (WGS) entry which is preliminary data.</text>
</comment>
<accession>A0A8X6QU79</accession>
<dbReference type="AlphaFoldDB" id="A0A8X6QU79"/>